<protein>
    <submittedName>
        <fullName evidence="2">Thioredoxin family protein</fullName>
    </submittedName>
</protein>
<feature type="chain" id="PRO_5045522930" evidence="1">
    <location>
        <begin position="20"/>
        <end position="137"/>
    </location>
</feature>
<reference evidence="2 3" key="1">
    <citation type="submission" date="2021-12" db="EMBL/GenBank/DDBJ databases">
        <title>Sinirhodobacter sp. WL0062 is a bacterium isolated from seawater.</title>
        <authorList>
            <person name="Wang L."/>
            <person name="He W."/>
            <person name="Zhang D.-F."/>
        </authorList>
    </citation>
    <scope>NUCLEOTIDE SEQUENCE [LARGE SCALE GENOMIC DNA]</scope>
    <source>
        <strain evidence="2 3">WL0062</strain>
    </source>
</reference>
<proteinExistence type="predicted"/>
<name>A0ABS8YPY0_9RHOB</name>
<comment type="caution">
    <text evidence="2">The sequence shown here is derived from an EMBL/GenBank/DDBJ whole genome shotgun (WGS) entry which is preliminary data.</text>
</comment>
<dbReference type="Gene3D" id="3.40.30.10">
    <property type="entry name" value="Glutaredoxin"/>
    <property type="match status" value="1"/>
</dbReference>
<organism evidence="2 3">
    <name type="scientific">Rhodobacter flavimaris</name>
    <dbReference type="NCBI Taxonomy" id="2907145"/>
    <lineage>
        <taxon>Bacteria</taxon>
        <taxon>Pseudomonadati</taxon>
        <taxon>Pseudomonadota</taxon>
        <taxon>Alphaproteobacteria</taxon>
        <taxon>Rhodobacterales</taxon>
        <taxon>Rhodobacter group</taxon>
        <taxon>Rhodobacter</taxon>
    </lineage>
</organism>
<dbReference type="InterPro" id="IPR036249">
    <property type="entry name" value="Thioredoxin-like_sf"/>
</dbReference>
<gene>
    <name evidence="2" type="ORF">LZA78_00390</name>
</gene>
<evidence type="ECO:0000256" key="1">
    <source>
        <dbReference type="SAM" id="SignalP"/>
    </source>
</evidence>
<dbReference type="Proteomes" id="UP001521181">
    <property type="component" value="Unassembled WGS sequence"/>
</dbReference>
<keyword evidence="3" id="KW-1185">Reference proteome</keyword>
<keyword evidence="1" id="KW-0732">Signal</keyword>
<feature type="signal peptide" evidence="1">
    <location>
        <begin position="1"/>
        <end position="19"/>
    </location>
</feature>
<accession>A0ABS8YPY0</accession>
<evidence type="ECO:0000313" key="2">
    <source>
        <dbReference type="EMBL" id="MCE5971947.1"/>
    </source>
</evidence>
<dbReference type="RefSeq" id="WP_233674976.1">
    <property type="nucleotide sequence ID" value="NZ_JAJUOS010000001.1"/>
</dbReference>
<dbReference type="SUPFAM" id="SSF52833">
    <property type="entry name" value="Thioredoxin-like"/>
    <property type="match status" value="1"/>
</dbReference>
<dbReference type="EMBL" id="JAJUOS010000001">
    <property type="protein sequence ID" value="MCE5971947.1"/>
    <property type="molecule type" value="Genomic_DNA"/>
</dbReference>
<sequence>MRIALAAVFLPALSWLASAAPAASIGASASDAADAPFRLIMVEQAGCGYCARWEAEIGPIYPKSPEGKLAPLEHVDLRSDWAEGLQIGAAPVFTPTFVLMQNDTEIGRIEGYPGEDFFWGLLGMALRDAGADLPPPQ</sequence>
<evidence type="ECO:0000313" key="3">
    <source>
        <dbReference type="Proteomes" id="UP001521181"/>
    </source>
</evidence>